<reference evidence="2" key="1">
    <citation type="journal article" date="2019" name="Mol. Biol. Evol.">
        <title>Blast fungal genomes show frequent chromosomal changes, gene gains and losses, and effector gene turnover.</title>
        <authorList>
            <person name="Gomez Luciano L.B."/>
            <person name="Jason Tsai I."/>
            <person name="Chuma I."/>
            <person name="Tosa Y."/>
            <person name="Chen Y.H."/>
            <person name="Li J.Y."/>
            <person name="Li M.Y."/>
            <person name="Jade Lu M.Y."/>
            <person name="Nakayashiki H."/>
            <person name="Li W.H."/>
        </authorList>
    </citation>
    <scope>NUCLEOTIDE SEQUENCE</scope>
    <source>
        <strain evidence="2">NI907</strain>
    </source>
</reference>
<proteinExistence type="predicted"/>
<accession>A0A6P8BMK2</accession>
<dbReference type="RefSeq" id="XP_030988169.1">
    <property type="nucleotide sequence ID" value="XM_031121591.1"/>
</dbReference>
<organism evidence="1 2">
    <name type="scientific">Pyricularia grisea</name>
    <name type="common">Crabgrass-specific blast fungus</name>
    <name type="synonym">Magnaporthe grisea</name>
    <dbReference type="NCBI Taxonomy" id="148305"/>
    <lineage>
        <taxon>Eukaryota</taxon>
        <taxon>Fungi</taxon>
        <taxon>Dikarya</taxon>
        <taxon>Ascomycota</taxon>
        <taxon>Pezizomycotina</taxon>
        <taxon>Sordariomycetes</taxon>
        <taxon>Sordariomycetidae</taxon>
        <taxon>Magnaporthales</taxon>
        <taxon>Pyriculariaceae</taxon>
        <taxon>Pyricularia</taxon>
    </lineage>
</organism>
<evidence type="ECO:0000313" key="2">
    <source>
        <dbReference type="RefSeq" id="XP_030988169.1"/>
    </source>
</evidence>
<reference evidence="2" key="3">
    <citation type="submission" date="2025-08" db="UniProtKB">
        <authorList>
            <consortium name="RefSeq"/>
        </authorList>
    </citation>
    <scope>IDENTIFICATION</scope>
    <source>
        <strain evidence="2">NI907</strain>
    </source>
</reference>
<reference evidence="2" key="2">
    <citation type="submission" date="2019-10" db="EMBL/GenBank/DDBJ databases">
        <authorList>
            <consortium name="NCBI Genome Project"/>
        </authorList>
    </citation>
    <scope>NUCLEOTIDE SEQUENCE</scope>
    <source>
        <strain evidence="2">NI907</strain>
    </source>
</reference>
<evidence type="ECO:0000313" key="1">
    <source>
        <dbReference type="Proteomes" id="UP000515153"/>
    </source>
</evidence>
<dbReference type="AlphaFoldDB" id="A0A6P8BMK2"/>
<dbReference type="GeneID" id="41956505"/>
<gene>
    <name evidence="2" type="ORF">PgNI_01520</name>
</gene>
<dbReference type="KEGG" id="pgri:PgNI_01520"/>
<protein>
    <submittedName>
        <fullName evidence="2">Uncharacterized protein</fullName>
    </submittedName>
</protein>
<dbReference type="Proteomes" id="UP000515153">
    <property type="component" value="Unplaced"/>
</dbReference>
<sequence length="96" mass="11107">MQIHTDTRRLSCLWFRLQNPIGRKRPEMRRRFGYRGSSYSSLCFPPSTLFLHRCQDRHCLTLQVSSAAKLRSLHIALHRACSYSAAKKDGEKPLGC</sequence>
<name>A0A6P8BMK2_PYRGI</name>
<keyword evidence="1" id="KW-1185">Reference proteome</keyword>